<dbReference type="InterPro" id="IPR047140">
    <property type="entry name" value="LabA"/>
</dbReference>
<evidence type="ECO:0000313" key="4">
    <source>
        <dbReference type="Proteomes" id="UP000070457"/>
    </source>
</evidence>
<gene>
    <name evidence="3" type="ORF">TR69_WS6001001546</name>
</gene>
<dbReference type="STRING" id="1617426.TR69_WS6001001546"/>
<evidence type="ECO:0000259" key="2">
    <source>
        <dbReference type="Pfam" id="PF01936"/>
    </source>
</evidence>
<reference evidence="3 4" key="1">
    <citation type="submission" date="2015-02" db="EMBL/GenBank/DDBJ databases">
        <title>Improved understanding of the partial-nitritation anammox process through 23 genomes representing the majority of the microbial community.</title>
        <authorList>
            <person name="Speth D.R."/>
            <person name="In T Zandt M."/>
            <person name="Guerrero Cruz S."/>
            <person name="Jetten M.S."/>
            <person name="Dutilh B.E."/>
        </authorList>
    </citation>
    <scope>NUCLEOTIDE SEQUENCE [LARGE SCALE GENOMIC DNA]</scope>
    <source>
        <strain evidence="3">OLB20</strain>
    </source>
</reference>
<protein>
    <submittedName>
        <fullName evidence="3">NYN domain protein</fullName>
    </submittedName>
</protein>
<proteinExistence type="predicted"/>
<dbReference type="Proteomes" id="UP000070457">
    <property type="component" value="Unassembled WGS sequence"/>
</dbReference>
<comment type="caution">
    <text evidence="3">The sequence shown here is derived from an EMBL/GenBank/DDBJ whole genome shotgun (WGS) entry which is preliminary data.</text>
</comment>
<feature type="domain" description="NYN" evidence="2">
    <location>
        <begin position="42"/>
        <end position="164"/>
    </location>
</feature>
<dbReference type="Pfam" id="PF01936">
    <property type="entry name" value="NYN"/>
    <property type="match status" value="1"/>
</dbReference>
<dbReference type="Gene3D" id="3.40.50.1010">
    <property type="entry name" value="5'-nuclease"/>
    <property type="match status" value="1"/>
</dbReference>
<dbReference type="PANTHER" id="PTHR35458">
    <property type="entry name" value="SLR0755 PROTEIN"/>
    <property type="match status" value="1"/>
</dbReference>
<name>A0A136LVQ4_9BACT</name>
<feature type="region of interest" description="Disordered" evidence="1">
    <location>
        <begin position="1"/>
        <end position="32"/>
    </location>
</feature>
<sequence length="194" mass="22674">MNKQNEQKPAGSGQRRQNNRSRQRPQQQQQNLSQRKEEAVYAFIDSQNLNISIQEKGWKLDWTEFRKYLGEKLGVTKAFLFIGYVPGNETMYSILQQQGYILIFRPTVDSDSGVKGNIDVELVLRAMIEYPNYDKAVIVTGDGDFHALIDHLDSHGKLKTLMIPNKERYSSLFKRFESKMDFISTKRRTLEYKR</sequence>
<organism evidence="3 4">
    <name type="scientific">candidate division WS6 bacterium OLB20</name>
    <dbReference type="NCBI Taxonomy" id="1617426"/>
    <lineage>
        <taxon>Bacteria</taxon>
        <taxon>Candidatus Dojkabacteria</taxon>
    </lineage>
</organism>
<evidence type="ECO:0000256" key="1">
    <source>
        <dbReference type="SAM" id="MobiDB-lite"/>
    </source>
</evidence>
<dbReference type="EMBL" id="JYNZ01000007">
    <property type="protein sequence ID" value="KXK25740.1"/>
    <property type="molecule type" value="Genomic_DNA"/>
</dbReference>
<dbReference type="InterPro" id="IPR021139">
    <property type="entry name" value="NYN"/>
</dbReference>
<dbReference type="PANTHER" id="PTHR35458:SF2">
    <property type="entry name" value="SLR0755 PROTEIN"/>
    <property type="match status" value="1"/>
</dbReference>
<dbReference type="GO" id="GO:0004540">
    <property type="term" value="F:RNA nuclease activity"/>
    <property type="evidence" value="ECO:0007669"/>
    <property type="project" value="InterPro"/>
</dbReference>
<evidence type="ECO:0000313" key="3">
    <source>
        <dbReference type="EMBL" id="KXK25740.1"/>
    </source>
</evidence>
<accession>A0A136LVQ4</accession>
<dbReference type="AlphaFoldDB" id="A0A136LVQ4"/>